<evidence type="ECO:0000259" key="3">
    <source>
        <dbReference type="PROSITE" id="PS50913"/>
    </source>
</evidence>
<dbReference type="InterPro" id="IPR000237">
    <property type="entry name" value="GRIP_dom"/>
</dbReference>
<feature type="coiled-coil region" evidence="1">
    <location>
        <begin position="729"/>
        <end position="816"/>
    </location>
</feature>
<evidence type="ECO:0000313" key="4">
    <source>
        <dbReference type="EMBL" id="GAW80766.1"/>
    </source>
</evidence>
<dbReference type="OrthoDB" id="385258at2759"/>
<feature type="compositionally biased region" description="Basic and acidic residues" evidence="2">
    <location>
        <begin position="245"/>
        <end position="279"/>
    </location>
</feature>
<name>A0A1Y1JE42_PLAGO</name>
<dbReference type="PANTHER" id="PTHR37929">
    <property type="entry name" value="GRIP AND COILED-COIL DOMAIN-CONTAINING PROTEIN PFC0235W"/>
    <property type="match status" value="1"/>
</dbReference>
<gene>
    <name evidence="4" type="ORF">PGO_083320</name>
</gene>
<feature type="compositionally biased region" description="Basic and acidic residues" evidence="2">
    <location>
        <begin position="8"/>
        <end position="21"/>
    </location>
</feature>
<evidence type="ECO:0000313" key="5">
    <source>
        <dbReference type="Proteomes" id="UP000195521"/>
    </source>
</evidence>
<dbReference type="EMBL" id="BDQF01000009">
    <property type="protein sequence ID" value="GAW80766.1"/>
    <property type="molecule type" value="Genomic_DNA"/>
</dbReference>
<feature type="compositionally biased region" description="Polar residues" evidence="2">
    <location>
        <begin position="311"/>
        <end position="320"/>
    </location>
</feature>
<dbReference type="AlphaFoldDB" id="A0A1Y1JE42"/>
<reference evidence="5" key="1">
    <citation type="submission" date="2017-04" db="EMBL/GenBank/DDBJ databases">
        <title>Plasmodium gonderi genome.</title>
        <authorList>
            <person name="Arisue N."/>
            <person name="Honma H."/>
            <person name="Kawai S."/>
            <person name="Tougan T."/>
            <person name="Tanabe K."/>
            <person name="Horii T."/>
        </authorList>
    </citation>
    <scope>NUCLEOTIDE SEQUENCE [LARGE SCALE GENOMIC DNA]</scope>
    <source>
        <strain evidence="5">ATCC 30045</strain>
    </source>
</reference>
<feature type="region of interest" description="Disordered" evidence="2">
    <location>
        <begin position="1"/>
        <end position="70"/>
    </location>
</feature>
<dbReference type="Proteomes" id="UP000195521">
    <property type="component" value="Unassembled WGS sequence"/>
</dbReference>
<feature type="coiled-coil region" evidence="1">
    <location>
        <begin position="1042"/>
        <end position="1069"/>
    </location>
</feature>
<protein>
    <recommendedName>
        <fullName evidence="3">GRIP domain-containing protein</fullName>
    </recommendedName>
</protein>
<feature type="domain" description="GRIP" evidence="3">
    <location>
        <begin position="1069"/>
        <end position="1120"/>
    </location>
</feature>
<organism evidence="4 5">
    <name type="scientific">Plasmodium gonderi</name>
    <dbReference type="NCBI Taxonomy" id="77519"/>
    <lineage>
        <taxon>Eukaryota</taxon>
        <taxon>Sar</taxon>
        <taxon>Alveolata</taxon>
        <taxon>Apicomplexa</taxon>
        <taxon>Aconoidasida</taxon>
        <taxon>Haemosporida</taxon>
        <taxon>Plasmodiidae</taxon>
        <taxon>Plasmodium</taxon>
        <taxon>Plasmodium (Plasmodium)</taxon>
    </lineage>
</organism>
<accession>A0A1Y1JE42</accession>
<keyword evidence="1" id="KW-0175">Coiled coil</keyword>
<feature type="compositionally biased region" description="Basic and acidic residues" evidence="2">
    <location>
        <begin position="322"/>
        <end position="332"/>
    </location>
</feature>
<feature type="compositionally biased region" description="Basic and acidic residues" evidence="2">
    <location>
        <begin position="45"/>
        <end position="61"/>
    </location>
</feature>
<dbReference type="GeneID" id="39747482"/>
<feature type="region of interest" description="Disordered" evidence="2">
    <location>
        <begin position="233"/>
        <end position="344"/>
    </location>
</feature>
<feature type="region of interest" description="Disordered" evidence="2">
    <location>
        <begin position="360"/>
        <end position="379"/>
    </location>
</feature>
<dbReference type="PROSITE" id="PS50913">
    <property type="entry name" value="GRIP"/>
    <property type="match status" value="1"/>
</dbReference>
<dbReference type="InterPro" id="IPR053127">
    <property type="entry name" value="Chromatin_remod_comp_subunit"/>
</dbReference>
<keyword evidence="5" id="KW-1185">Reference proteome</keyword>
<evidence type="ECO:0000256" key="2">
    <source>
        <dbReference type="SAM" id="MobiDB-lite"/>
    </source>
</evidence>
<feature type="coiled-coil region" evidence="1">
    <location>
        <begin position="414"/>
        <end position="674"/>
    </location>
</feature>
<dbReference type="Gene3D" id="1.10.287.1490">
    <property type="match status" value="1"/>
</dbReference>
<evidence type="ECO:0000256" key="1">
    <source>
        <dbReference type="SAM" id="Coils"/>
    </source>
</evidence>
<dbReference type="PANTHER" id="PTHR37929:SF1">
    <property type="entry name" value="SWI_SNF GLOBAL TRANSCRIPTION ACTIVATOR COMPLEX SUBUNIT SNF59"/>
    <property type="match status" value="1"/>
</dbReference>
<proteinExistence type="predicted"/>
<dbReference type="OMA" id="CQQKVNE"/>
<dbReference type="SUPFAM" id="SSF90257">
    <property type="entry name" value="Myosin rod fragments"/>
    <property type="match status" value="1"/>
</dbReference>
<comment type="caution">
    <text evidence="4">The sequence shown here is derived from an EMBL/GenBank/DDBJ whole genome shotgun (WGS) entry which is preliminary data.</text>
</comment>
<sequence>MKQKKRCIKYEGGLKHDENYQKNDSFLVDNPKDDTPEELTPEELTQEKSVKEKSAQDKSAQEECPPNNMNNHNFNQQIQLNDDDLFMTLNKTFVPTKNSNLQDRIFNEGEASVMHTHKHQNQDSQDLLNLCKDKNDPYEKNCTYPWYNEIDEATSIEMTHDDFLNGNYSKSRSMSMNFTDNSDSCRGTYIFPDQGISSAQVKSKELCKSRSTHGNSEPYNDCKKNESKCEQIGVSGGGTNVNGNSKDEATEEGKGIEEGKETEEGKAAKECKEDEDKKYLSAPNGGNNRNDEGNENNGGGISGIHSGNNNSKGENSQNGEEGNDKRETKDDTNNDEIEGDSYRNCVNFSVQEDYNDNIQKDTHDSKQYMNDNAEKSADTKEGIDCVIIDTEEVTLVDEANRVEAPPQAEDSPYEANLLSQIKDLKDTIENMKKEKIHLLAKFKVYTLNNKKEIEELKKKCQDKEDQIEELKKKCQDKEDQIEELTKKCRGKEDQIEELTKKCQDKEDQIEELKKKCQDKEDQIEELTKKCRGKEDQIEELTKKCRGKEDQIEELTKKCQDKEEEIERHLVDIKKKENEIDEIKKICNEEMEEYKRKAETELKMEVEIEKERHRELNKKWEMLNEINEKMDKEAKIHAEELKRLETENNTLTEKLEELKKNSENEKSKMSILKLDLLDEDVLFCISYESTRLVCFSKKGEYHIISEDVFKQNYRNLKIPSCVEDIHRKEMEEYKKEQDVCVKKIKDEKDEIEKEFQIYKEKVNTLINEANETWKNLDEKNCTIQQLNNSIMKYEQDIETYKNEVATISEKYKVLELQICKEKNVRDEQAGIIAGLKKQIQKEKFEIIKKCKEQFDEENQRKINEMKVVFDNKEKLLQNKIESLLYQMQKMVFSNEEKLLSPQPQLQEEQHSEQMSEQMSRKQLHPLFGNETPGALKNGQVNFISCEGEKCRKEAHEEKKSQEVNLEEIGFWKSDAHHNSFDNKMDVISSNKSFDNCTSKGESHHLLNNCNIVYNGRNDDTKIPIYPNEYKKIRKKLDAYEFVISEEKKDKKNLLERINFLNSQIKNYESISGNYEHAMYQKNILQNFISQIPSSIKIDDYVSVIYNSFNFSPQEIELINSKRAKR</sequence>
<dbReference type="RefSeq" id="XP_028543355.1">
    <property type="nucleotide sequence ID" value="XM_028687554.1"/>
</dbReference>